<dbReference type="GO" id="GO:0008233">
    <property type="term" value="F:peptidase activity"/>
    <property type="evidence" value="ECO:0007669"/>
    <property type="project" value="UniProtKB-KW"/>
</dbReference>
<evidence type="ECO:0000256" key="7">
    <source>
        <dbReference type="ARBA" id="ARBA00023239"/>
    </source>
</evidence>
<dbReference type="GO" id="GO:0106300">
    <property type="term" value="P:protein-DNA covalent cross-linking repair"/>
    <property type="evidence" value="ECO:0007669"/>
    <property type="project" value="InterPro"/>
</dbReference>
<name>A0A0F9UKG0_9ZZZZ</name>
<dbReference type="InterPro" id="IPR003738">
    <property type="entry name" value="SRAP"/>
</dbReference>
<dbReference type="PANTHER" id="PTHR13604:SF0">
    <property type="entry name" value="ABASIC SITE PROCESSING PROTEIN HMCES"/>
    <property type="match status" value="1"/>
</dbReference>
<evidence type="ECO:0000256" key="4">
    <source>
        <dbReference type="ARBA" id="ARBA00022801"/>
    </source>
</evidence>
<dbReference type="EMBL" id="LAZR01000097">
    <property type="protein sequence ID" value="KKN92149.1"/>
    <property type="molecule type" value="Genomic_DNA"/>
</dbReference>
<comment type="similarity">
    <text evidence="1">Belongs to the SOS response-associated peptidase family.</text>
</comment>
<evidence type="ECO:0000256" key="5">
    <source>
        <dbReference type="ARBA" id="ARBA00023124"/>
    </source>
</evidence>
<dbReference type="SUPFAM" id="SSF143081">
    <property type="entry name" value="BB1717-like"/>
    <property type="match status" value="1"/>
</dbReference>
<dbReference type="InterPro" id="IPR036590">
    <property type="entry name" value="SRAP-like"/>
</dbReference>
<keyword evidence="6" id="KW-0238">DNA-binding</keyword>
<gene>
    <name evidence="8" type="ORF">LCGC14_0212070</name>
</gene>
<dbReference type="GO" id="GO:0016829">
    <property type="term" value="F:lyase activity"/>
    <property type="evidence" value="ECO:0007669"/>
    <property type="project" value="UniProtKB-KW"/>
</dbReference>
<evidence type="ECO:0000256" key="6">
    <source>
        <dbReference type="ARBA" id="ARBA00023125"/>
    </source>
</evidence>
<sequence>MAGRLAQFTPPVADTPADWMPSWNLSPGQRVLILRKQDNRLECVQVLWNLTPGWLKDLSRAPFSTNAEHLHDKPMFRQPLTERRCLIPVDGFFIWRMQGKRKQPWYLRRRQGGLALAGLWERYSLDDGTYWDSCVLITAPAKGLPERLGARMPVTLNRGEQAIWLASATAPMALQPLLLNAASQVDMMYPVTPSVSSPVTHGAHCCTPSGQIITEQAPA</sequence>
<dbReference type="AlphaFoldDB" id="A0A0F9UKG0"/>
<keyword evidence="5" id="KW-0190">Covalent protein-DNA linkage</keyword>
<evidence type="ECO:0000256" key="2">
    <source>
        <dbReference type="ARBA" id="ARBA00022670"/>
    </source>
</evidence>
<evidence type="ECO:0008006" key="9">
    <source>
        <dbReference type="Google" id="ProtNLM"/>
    </source>
</evidence>
<keyword evidence="7" id="KW-0456">Lyase</keyword>
<dbReference type="PANTHER" id="PTHR13604">
    <property type="entry name" value="DC12-RELATED"/>
    <property type="match status" value="1"/>
</dbReference>
<proteinExistence type="inferred from homology"/>
<keyword evidence="3" id="KW-0227">DNA damage</keyword>
<dbReference type="GO" id="GO:0003697">
    <property type="term" value="F:single-stranded DNA binding"/>
    <property type="evidence" value="ECO:0007669"/>
    <property type="project" value="InterPro"/>
</dbReference>
<evidence type="ECO:0000256" key="1">
    <source>
        <dbReference type="ARBA" id="ARBA00008136"/>
    </source>
</evidence>
<evidence type="ECO:0000313" key="8">
    <source>
        <dbReference type="EMBL" id="KKN92149.1"/>
    </source>
</evidence>
<dbReference type="Pfam" id="PF02586">
    <property type="entry name" value="SRAP"/>
    <property type="match status" value="1"/>
</dbReference>
<keyword evidence="4" id="KW-0378">Hydrolase</keyword>
<dbReference type="GO" id="GO:0006508">
    <property type="term" value="P:proteolysis"/>
    <property type="evidence" value="ECO:0007669"/>
    <property type="project" value="UniProtKB-KW"/>
</dbReference>
<protein>
    <recommendedName>
        <fullName evidence="9">Abasic site processing protein</fullName>
    </recommendedName>
</protein>
<comment type="caution">
    <text evidence="8">The sequence shown here is derived from an EMBL/GenBank/DDBJ whole genome shotgun (WGS) entry which is preliminary data.</text>
</comment>
<reference evidence="8" key="1">
    <citation type="journal article" date="2015" name="Nature">
        <title>Complex archaea that bridge the gap between prokaryotes and eukaryotes.</title>
        <authorList>
            <person name="Spang A."/>
            <person name="Saw J.H."/>
            <person name="Jorgensen S.L."/>
            <person name="Zaremba-Niedzwiedzka K."/>
            <person name="Martijn J."/>
            <person name="Lind A.E."/>
            <person name="van Eijk R."/>
            <person name="Schleper C."/>
            <person name="Guy L."/>
            <person name="Ettema T.J."/>
        </authorList>
    </citation>
    <scope>NUCLEOTIDE SEQUENCE</scope>
</reference>
<evidence type="ECO:0000256" key="3">
    <source>
        <dbReference type="ARBA" id="ARBA00022763"/>
    </source>
</evidence>
<accession>A0A0F9UKG0</accession>
<keyword evidence="2" id="KW-0645">Protease</keyword>
<organism evidence="8">
    <name type="scientific">marine sediment metagenome</name>
    <dbReference type="NCBI Taxonomy" id="412755"/>
    <lineage>
        <taxon>unclassified sequences</taxon>
        <taxon>metagenomes</taxon>
        <taxon>ecological metagenomes</taxon>
    </lineage>
</organism>
<dbReference type="Gene3D" id="3.90.1680.10">
    <property type="entry name" value="SOS response associated peptidase-like"/>
    <property type="match status" value="1"/>
</dbReference>